<evidence type="ECO:0000259" key="1">
    <source>
        <dbReference type="SMART" id="SM00829"/>
    </source>
</evidence>
<keyword evidence="3" id="KW-1185">Reference proteome</keyword>
<evidence type="ECO:0000313" key="2">
    <source>
        <dbReference type="EMBL" id="GEO80790.1"/>
    </source>
</evidence>
<dbReference type="CDD" id="cd08288">
    <property type="entry name" value="MDR_yhdh"/>
    <property type="match status" value="1"/>
</dbReference>
<dbReference type="InterPro" id="IPR013154">
    <property type="entry name" value="ADH-like_N"/>
</dbReference>
<dbReference type="PANTHER" id="PTHR43677">
    <property type="entry name" value="SHORT-CHAIN DEHYDROGENASE/REDUCTASE"/>
    <property type="match status" value="1"/>
</dbReference>
<dbReference type="SMART" id="SM00829">
    <property type="entry name" value="PKS_ER"/>
    <property type="match status" value="1"/>
</dbReference>
<gene>
    <name evidence="2" type="ORF">ROR02_09210</name>
</gene>
<dbReference type="GO" id="GO:0043957">
    <property type="term" value="F:acryloyl-CoA reductase (NADPH) activity"/>
    <property type="evidence" value="ECO:0007669"/>
    <property type="project" value="TreeGrafter"/>
</dbReference>
<dbReference type="InterPro" id="IPR013149">
    <property type="entry name" value="ADH-like_C"/>
</dbReference>
<dbReference type="Gene3D" id="3.40.50.720">
    <property type="entry name" value="NAD(P)-binding Rossmann-like Domain"/>
    <property type="match status" value="1"/>
</dbReference>
<comment type="caution">
    <text evidence="2">The sequence shown here is derived from an EMBL/GenBank/DDBJ whole genome shotgun (WGS) entry which is preliminary data.</text>
</comment>
<dbReference type="Gene3D" id="3.90.180.10">
    <property type="entry name" value="Medium-chain alcohol dehydrogenases, catalytic domain"/>
    <property type="match status" value="1"/>
</dbReference>
<dbReference type="InterPro" id="IPR014188">
    <property type="entry name" value="Acrylyl-CoA_reductase_AcuI"/>
</dbReference>
<dbReference type="OrthoDB" id="9782155at2"/>
<evidence type="ECO:0000313" key="3">
    <source>
        <dbReference type="Proteomes" id="UP000321567"/>
    </source>
</evidence>
<dbReference type="Pfam" id="PF00107">
    <property type="entry name" value="ADH_zinc_N"/>
    <property type="match status" value="1"/>
</dbReference>
<sequence length="328" mass="34283">MFRAIMISKDEAGHRVALSEVDQDQLPDGDVTVKVQCSTLNYKDALAITGKGPVVRKFPMVPGIDFAGVVEQSDNPEFHAGDRVVLNGWGVGEVHWGGLAEHARVKGDWLIPLDPAFSPEQAMSIGTAGYTAMLCVMALEKHGVMPESGEILVTGAAGGVGSVATAILAKRGYTVAALTGRPEEAGYLKSLGACRIVDRADYSAPGKPLAKEQWAGAVDVVGGQVLANVCAAMKYRGVVAACGLAGGMAFPATVAPFILRGVTLAGIDSVMCPKAERIEAWRRLAVDLDPALLSSMIERIALEDVIPAAERLIAGTVRGRVIVPIASA</sequence>
<dbReference type="NCBIfam" id="TIGR02823">
    <property type="entry name" value="oxido_YhdH"/>
    <property type="match status" value="1"/>
</dbReference>
<dbReference type="AlphaFoldDB" id="A0A512H5X9"/>
<reference evidence="2 3" key="1">
    <citation type="submission" date="2019-07" db="EMBL/GenBank/DDBJ databases">
        <title>Whole genome shotgun sequence of Rhodospirillum oryzae NBRC 107573.</title>
        <authorList>
            <person name="Hosoyama A."/>
            <person name="Uohara A."/>
            <person name="Ohji S."/>
            <person name="Ichikawa N."/>
        </authorList>
    </citation>
    <scope>NUCLEOTIDE SEQUENCE [LARGE SCALE GENOMIC DNA]</scope>
    <source>
        <strain evidence="2 3">NBRC 107573</strain>
    </source>
</reference>
<dbReference type="RefSeq" id="WP_147162838.1">
    <property type="nucleotide sequence ID" value="NZ_BJZO01000016.1"/>
</dbReference>
<dbReference type="Pfam" id="PF08240">
    <property type="entry name" value="ADH_N"/>
    <property type="match status" value="1"/>
</dbReference>
<dbReference type="PANTHER" id="PTHR43677:SF1">
    <property type="entry name" value="ACRYLYL-COA REDUCTASE ACUI-RELATED"/>
    <property type="match status" value="1"/>
</dbReference>
<name>A0A512H5X9_9PROT</name>
<dbReference type="EMBL" id="BJZO01000016">
    <property type="protein sequence ID" value="GEO80790.1"/>
    <property type="molecule type" value="Genomic_DNA"/>
</dbReference>
<protein>
    <submittedName>
        <fullName evidence="2">Alcohol dehydrogenase</fullName>
    </submittedName>
</protein>
<organism evidence="2 3">
    <name type="scientific">Pararhodospirillum oryzae</name>
    <dbReference type="NCBI Taxonomy" id="478448"/>
    <lineage>
        <taxon>Bacteria</taxon>
        <taxon>Pseudomonadati</taxon>
        <taxon>Pseudomonadota</taxon>
        <taxon>Alphaproteobacteria</taxon>
        <taxon>Rhodospirillales</taxon>
        <taxon>Rhodospirillaceae</taxon>
        <taxon>Pararhodospirillum</taxon>
    </lineage>
</organism>
<dbReference type="InterPro" id="IPR011032">
    <property type="entry name" value="GroES-like_sf"/>
</dbReference>
<proteinExistence type="predicted"/>
<feature type="domain" description="Enoyl reductase (ER)" evidence="1">
    <location>
        <begin position="13"/>
        <end position="323"/>
    </location>
</feature>
<dbReference type="SUPFAM" id="SSF51735">
    <property type="entry name" value="NAD(P)-binding Rossmann-fold domains"/>
    <property type="match status" value="1"/>
</dbReference>
<dbReference type="Proteomes" id="UP000321567">
    <property type="component" value="Unassembled WGS sequence"/>
</dbReference>
<accession>A0A512H5X9</accession>
<dbReference type="InterPro" id="IPR020843">
    <property type="entry name" value="ER"/>
</dbReference>
<dbReference type="InterPro" id="IPR036291">
    <property type="entry name" value="NAD(P)-bd_dom_sf"/>
</dbReference>
<dbReference type="SUPFAM" id="SSF50129">
    <property type="entry name" value="GroES-like"/>
    <property type="match status" value="1"/>
</dbReference>
<dbReference type="InterPro" id="IPR051397">
    <property type="entry name" value="Zn-ADH-like_protein"/>
</dbReference>